<keyword evidence="3" id="KW-1185">Reference proteome</keyword>
<dbReference type="Gene3D" id="3.90.1010.10">
    <property type="match status" value="1"/>
</dbReference>
<accession>A0A059F7T0</accession>
<feature type="domain" description="NIF system FeS cluster assembly NifU N-terminal" evidence="1">
    <location>
        <begin position="5"/>
        <end position="97"/>
    </location>
</feature>
<dbReference type="AlphaFoldDB" id="A0A059F7T0"/>
<organism evidence="2 3">
    <name type="scientific">Hyphomonas jannaschiana VP2</name>
    <dbReference type="NCBI Taxonomy" id="1280952"/>
    <lineage>
        <taxon>Bacteria</taxon>
        <taxon>Pseudomonadati</taxon>
        <taxon>Pseudomonadota</taxon>
        <taxon>Alphaproteobacteria</taxon>
        <taxon>Hyphomonadales</taxon>
        <taxon>Hyphomonadaceae</taxon>
        <taxon>Hyphomonas</taxon>
    </lineage>
</organism>
<proteinExistence type="predicted"/>
<dbReference type="InterPro" id="IPR002871">
    <property type="entry name" value="NIF_FeS_clus_asmbl_NifU_N"/>
</dbReference>
<evidence type="ECO:0000259" key="1">
    <source>
        <dbReference type="Pfam" id="PF01592"/>
    </source>
</evidence>
<dbReference type="SUPFAM" id="SSF82649">
    <property type="entry name" value="SufE/NifU"/>
    <property type="match status" value="1"/>
</dbReference>
<evidence type="ECO:0000313" key="3">
    <source>
        <dbReference type="Proteomes" id="UP000024816"/>
    </source>
</evidence>
<gene>
    <name evidence="2" type="ORF">HJA_14965</name>
</gene>
<dbReference type="CDD" id="cd06664">
    <property type="entry name" value="IscU_like"/>
    <property type="match status" value="1"/>
</dbReference>
<protein>
    <recommendedName>
        <fullName evidence="1">NIF system FeS cluster assembly NifU N-terminal domain-containing protein</fullName>
    </recommendedName>
</protein>
<comment type="caution">
    <text evidence="2">The sequence shown here is derived from an EMBL/GenBank/DDBJ whole genome shotgun (WGS) entry which is preliminary data.</text>
</comment>
<dbReference type="GO" id="GO:0051536">
    <property type="term" value="F:iron-sulfur cluster binding"/>
    <property type="evidence" value="ECO:0007669"/>
    <property type="project" value="InterPro"/>
</dbReference>
<dbReference type="OrthoDB" id="7857113at2"/>
<dbReference type="RefSeq" id="WP_035583748.1">
    <property type="nucleotide sequence ID" value="NZ_ARYJ01000012.1"/>
</dbReference>
<dbReference type="GO" id="GO:0005506">
    <property type="term" value="F:iron ion binding"/>
    <property type="evidence" value="ECO:0007669"/>
    <property type="project" value="InterPro"/>
</dbReference>
<dbReference type="Pfam" id="PF01592">
    <property type="entry name" value="NifU_N"/>
    <property type="match status" value="1"/>
</dbReference>
<dbReference type="STRING" id="1280952.HJA_14965"/>
<evidence type="ECO:0000313" key="2">
    <source>
        <dbReference type="EMBL" id="KCZ86662.1"/>
    </source>
</evidence>
<dbReference type="eggNOG" id="COG0822">
    <property type="taxonomic scope" value="Bacteria"/>
</dbReference>
<dbReference type="EMBL" id="ARYJ01000012">
    <property type="protein sequence ID" value="KCZ86662.1"/>
    <property type="molecule type" value="Genomic_DNA"/>
</dbReference>
<reference evidence="2 3" key="1">
    <citation type="journal article" date="2014" name="Antonie Van Leeuwenhoek">
        <title>Hyphomonas beringensis sp. nov. and Hyphomonas chukchiensis sp. nov., isolated from surface seawater of the Bering Sea and Chukchi Sea.</title>
        <authorList>
            <person name="Li C."/>
            <person name="Lai Q."/>
            <person name="Li G."/>
            <person name="Dong C."/>
            <person name="Wang J."/>
            <person name="Liao Y."/>
            <person name="Shao Z."/>
        </authorList>
    </citation>
    <scope>NUCLEOTIDE SEQUENCE [LARGE SCALE GENOMIC DNA]</scope>
    <source>
        <strain evidence="2 3">VP2</strain>
    </source>
</reference>
<name>A0A059F7T0_9PROT</name>
<sequence length="152" mass="16077">MSELYHNRILELAAGIPYVGRLSDAEGSVTKVSRVCGSVVHVDLKLDETGETVTEIAVDPKACALGQAATAILAEHAVGAPVSEIIAARDALKAMLKDGGPPPEGRFWELRHLEPVADYPPRHASTMLAFEAAVAAIEEALQKRAAAREAAE</sequence>
<dbReference type="GO" id="GO:0016226">
    <property type="term" value="P:iron-sulfur cluster assembly"/>
    <property type="evidence" value="ECO:0007669"/>
    <property type="project" value="InterPro"/>
</dbReference>
<dbReference type="Proteomes" id="UP000024816">
    <property type="component" value="Unassembled WGS sequence"/>
</dbReference>
<dbReference type="PATRIC" id="fig|1280952.3.peg.2995"/>